<keyword evidence="2" id="KW-0238">DNA-binding</keyword>
<reference evidence="6 7" key="1">
    <citation type="submission" date="2023-10" db="EMBL/GenBank/DDBJ databases">
        <title>Characteristics and mechanism of a salt-tolerant marine origin heterotrophic nitrifying- aerobic denitrifying bacteria Marinobacter xestospongiae HN1.</title>
        <authorList>
            <person name="Qi R."/>
        </authorList>
    </citation>
    <scope>NUCLEOTIDE SEQUENCE [LARGE SCALE GENOMIC DNA]</scope>
    <source>
        <strain evidence="6 7">HN1</strain>
    </source>
</reference>
<dbReference type="RefSeq" id="WP_316974721.1">
    <property type="nucleotide sequence ID" value="NZ_JAWIIJ010000012.1"/>
</dbReference>
<dbReference type="Pfam" id="PF00072">
    <property type="entry name" value="Response_reg"/>
    <property type="match status" value="1"/>
</dbReference>
<dbReference type="InterPro" id="IPR011006">
    <property type="entry name" value="CheY-like_superfamily"/>
</dbReference>
<comment type="caution">
    <text evidence="6">The sequence shown here is derived from an EMBL/GenBank/DDBJ whole genome shotgun (WGS) entry which is preliminary data.</text>
</comment>
<dbReference type="CDD" id="cd17535">
    <property type="entry name" value="REC_NarL-like"/>
    <property type="match status" value="1"/>
</dbReference>
<dbReference type="PANTHER" id="PTHR43214">
    <property type="entry name" value="TWO-COMPONENT RESPONSE REGULATOR"/>
    <property type="match status" value="1"/>
</dbReference>
<evidence type="ECO:0000256" key="3">
    <source>
        <dbReference type="PROSITE-ProRule" id="PRU00169"/>
    </source>
</evidence>
<accession>A0ABU3W2B3</accession>
<proteinExistence type="predicted"/>
<dbReference type="PROSITE" id="PS50110">
    <property type="entry name" value="RESPONSE_REGULATORY"/>
    <property type="match status" value="1"/>
</dbReference>
<sequence>MNVLLVDDHRVVRVAIHRLLRSALPALQVTEADSGQAALTQCAEHRFDAVVLDIGLPDLSGLEVARRLLQRHREVRILFFSMHDELPMVRQALAVGGLGFVSKNCDQAVLAAAVERVAAGEPYIEHSVATRLALNHQHGADQRLQEMTQRELEVLVMYARGEPVAGIARRLCVSDKTISNHLALIKSKLQVRSAVDLIHLAVDSGLVRYGERTPAYQSNGQAVQPSM</sequence>
<dbReference type="Gene3D" id="3.40.50.2300">
    <property type="match status" value="1"/>
</dbReference>
<dbReference type="InterPro" id="IPR039420">
    <property type="entry name" value="WalR-like"/>
</dbReference>
<evidence type="ECO:0000256" key="2">
    <source>
        <dbReference type="ARBA" id="ARBA00023125"/>
    </source>
</evidence>
<dbReference type="PRINTS" id="PR00038">
    <property type="entry name" value="HTHLUXR"/>
</dbReference>
<dbReference type="Pfam" id="PF00196">
    <property type="entry name" value="GerE"/>
    <property type="match status" value="1"/>
</dbReference>
<gene>
    <name evidence="6" type="ORF">RYS15_16535</name>
</gene>
<evidence type="ECO:0000259" key="5">
    <source>
        <dbReference type="PROSITE" id="PS50110"/>
    </source>
</evidence>
<feature type="domain" description="HTH luxR-type" evidence="4">
    <location>
        <begin position="140"/>
        <end position="205"/>
    </location>
</feature>
<evidence type="ECO:0000259" key="4">
    <source>
        <dbReference type="PROSITE" id="PS50043"/>
    </source>
</evidence>
<dbReference type="EMBL" id="JAWIIJ010000012">
    <property type="protein sequence ID" value="MDV2080297.1"/>
    <property type="molecule type" value="Genomic_DNA"/>
</dbReference>
<dbReference type="InterPro" id="IPR000792">
    <property type="entry name" value="Tscrpt_reg_LuxR_C"/>
</dbReference>
<dbReference type="SUPFAM" id="SSF46894">
    <property type="entry name" value="C-terminal effector domain of the bipartite response regulators"/>
    <property type="match status" value="1"/>
</dbReference>
<feature type="modified residue" description="4-aspartylphosphate" evidence="3">
    <location>
        <position position="53"/>
    </location>
</feature>
<keyword evidence="1 3" id="KW-0597">Phosphoprotein</keyword>
<evidence type="ECO:0000256" key="1">
    <source>
        <dbReference type="ARBA" id="ARBA00022553"/>
    </source>
</evidence>
<feature type="domain" description="Response regulatory" evidence="5">
    <location>
        <begin position="2"/>
        <end position="118"/>
    </location>
</feature>
<dbReference type="InterPro" id="IPR016032">
    <property type="entry name" value="Sig_transdc_resp-reg_C-effctor"/>
</dbReference>
<keyword evidence="7" id="KW-1185">Reference proteome</keyword>
<dbReference type="PROSITE" id="PS50043">
    <property type="entry name" value="HTH_LUXR_2"/>
    <property type="match status" value="1"/>
</dbReference>
<dbReference type="CDD" id="cd06170">
    <property type="entry name" value="LuxR_C_like"/>
    <property type="match status" value="1"/>
</dbReference>
<dbReference type="InterPro" id="IPR001789">
    <property type="entry name" value="Sig_transdc_resp-reg_receiver"/>
</dbReference>
<dbReference type="PANTHER" id="PTHR43214:SF43">
    <property type="entry name" value="TWO-COMPONENT RESPONSE REGULATOR"/>
    <property type="match status" value="1"/>
</dbReference>
<organism evidence="6 7">
    <name type="scientific">Marinobacter xestospongiae</name>
    <dbReference type="NCBI Taxonomy" id="994319"/>
    <lineage>
        <taxon>Bacteria</taxon>
        <taxon>Pseudomonadati</taxon>
        <taxon>Pseudomonadota</taxon>
        <taxon>Gammaproteobacteria</taxon>
        <taxon>Pseudomonadales</taxon>
        <taxon>Marinobacteraceae</taxon>
        <taxon>Marinobacter</taxon>
    </lineage>
</organism>
<dbReference type="SMART" id="SM00448">
    <property type="entry name" value="REC"/>
    <property type="match status" value="1"/>
</dbReference>
<name>A0ABU3W2B3_9GAMM</name>
<protein>
    <submittedName>
        <fullName evidence="6">Response regulator transcription factor</fullName>
    </submittedName>
</protein>
<evidence type="ECO:0000313" key="7">
    <source>
        <dbReference type="Proteomes" id="UP001269819"/>
    </source>
</evidence>
<evidence type="ECO:0000313" key="6">
    <source>
        <dbReference type="EMBL" id="MDV2080297.1"/>
    </source>
</evidence>
<dbReference type="InterPro" id="IPR058245">
    <property type="entry name" value="NreC/VraR/RcsB-like_REC"/>
</dbReference>
<dbReference type="Proteomes" id="UP001269819">
    <property type="component" value="Unassembled WGS sequence"/>
</dbReference>
<dbReference type="SUPFAM" id="SSF52172">
    <property type="entry name" value="CheY-like"/>
    <property type="match status" value="1"/>
</dbReference>
<dbReference type="SMART" id="SM00421">
    <property type="entry name" value="HTH_LUXR"/>
    <property type="match status" value="1"/>
</dbReference>